<evidence type="ECO:0000313" key="10">
    <source>
        <dbReference type="EMBL" id="QDZ16495.1"/>
    </source>
</evidence>
<keyword evidence="6 9" id="KW-0472">Membrane</keyword>
<feature type="transmembrane region" description="Helical" evidence="9">
    <location>
        <begin position="111"/>
        <end position="130"/>
    </location>
</feature>
<dbReference type="GO" id="GO:0005886">
    <property type="term" value="C:plasma membrane"/>
    <property type="evidence" value="ECO:0007669"/>
    <property type="project" value="UniProtKB-SubCell"/>
</dbReference>
<dbReference type="InterPro" id="IPR018584">
    <property type="entry name" value="GT87"/>
</dbReference>
<dbReference type="AlphaFoldDB" id="A0A5B8MA37"/>
<name>A0A5B8MA37_9MICO</name>
<keyword evidence="5 9" id="KW-1133">Transmembrane helix</keyword>
<evidence type="ECO:0000256" key="2">
    <source>
        <dbReference type="ARBA" id="ARBA00022475"/>
    </source>
</evidence>
<feature type="transmembrane region" description="Helical" evidence="9">
    <location>
        <begin position="37"/>
        <end position="59"/>
    </location>
</feature>
<organism evidence="10 11">
    <name type="scientific">Humibacter ginsenosidimutans</name>
    <dbReference type="NCBI Taxonomy" id="2599293"/>
    <lineage>
        <taxon>Bacteria</taxon>
        <taxon>Bacillati</taxon>
        <taxon>Actinomycetota</taxon>
        <taxon>Actinomycetes</taxon>
        <taxon>Micrococcales</taxon>
        <taxon>Microbacteriaceae</taxon>
        <taxon>Humibacter</taxon>
    </lineage>
</organism>
<dbReference type="RefSeq" id="WP_146322499.1">
    <property type="nucleotide sequence ID" value="NZ_CP042305.1"/>
</dbReference>
<feature type="transmembrane region" description="Helical" evidence="9">
    <location>
        <begin position="80"/>
        <end position="105"/>
    </location>
</feature>
<feature type="transmembrane region" description="Helical" evidence="9">
    <location>
        <begin position="287"/>
        <end position="308"/>
    </location>
</feature>
<gene>
    <name evidence="10" type="ORF">FPZ11_18635</name>
</gene>
<evidence type="ECO:0000256" key="5">
    <source>
        <dbReference type="ARBA" id="ARBA00022989"/>
    </source>
</evidence>
<feature type="transmembrane region" description="Helical" evidence="9">
    <location>
        <begin position="181"/>
        <end position="205"/>
    </location>
</feature>
<evidence type="ECO:0000256" key="1">
    <source>
        <dbReference type="ARBA" id="ARBA00004651"/>
    </source>
</evidence>
<feature type="transmembrane region" description="Helical" evidence="9">
    <location>
        <begin position="142"/>
        <end position="175"/>
    </location>
</feature>
<feature type="compositionally biased region" description="Low complexity" evidence="8">
    <location>
        <begin position="1"/>
        <end position="17"/>
    </location>
</feature>
<feature type="transmembrane region" description="Helical" evidence="9">
    <location>
        <begin position="320"/>
        <end position="337"/>
    </location>
</feature>
<sequence>MATDTPTTATATGGAAAEPSRSGDRRARLNALARDPYALWGAFLLVHVVLWLTALLGSGMPLGDVTLVYLPWAQLAEHGYTFMGVTSPWVYPAVAMVPILIPMLAGSGGYVMAWLAMVTLFDVAAFAVLIRRRRRRSVAAAWWWLAFLLLLGPIAVGRLDAVSVAIVIIALVWLAARPQLASVLLAVATWIKVWPAGVILAIIVAVRRRWLVLGYVLVTSAVITIVAIAFGGLDDVFSFVGQQTGRGLQIEAPISMPWMWAAALHVQGSFLYYDQHLLTFQVMGRNIAAVSAMMTPALAIAVAAVTLIGLRAVLRRAPSALVLPQLMLAIVTALIAFNKVGSPQYIDWLAAPVIIGLLMSGRRFLTPAVLVAVTAGLTQLFYPYLYMELLNLNAWMLAAVTARNVMLFVVLGWAVVALWRTGTRAKRAAATGPRTTAGSTTWPRDDAGEGESEGGASLERGNRAADRVEPTVDELFPNQV</sequence>
<feature type="transmembrane region" description="Helical" evidence="9">
    <location>
        <begin position="364"/>
        <end position="382"/>
    </location>
</feature>
<keyword evidence="11" id="KW-1185">Reference proteome</keyword>
<dbReference type="GO" id="GO:0016758">
    <property type="term" value="F:hexosyltransferase activity"/>
    <property type="evidence" value="ECO:0007669"/>
    <property type="project" value="InterPro"/>
</dbReference>
<feature type="transmembrane region" description="Helical" evidence="9">
    <location>
        <begin position="212"/>
        <end position="233"/>
    </location>
</feature>
<protein>
    <submittedName>
        <fullName evidence="10">DUF2029 domain-containing protein</fullName>
    </submittedName>
</protein>
<dbReference type="Proteomes" id="UP000320216">
    <property type="component" value="Chromosome"/>
</dbReference>
<dbReference type="Pfam" id="PF09594">
    <property type="entry name" value="GT87"/>
    <property type="match status" value="1"/>
</dbReference>
<proteinExistence type="inferred from homology"/>
<feature type="transmembrane region" description="Helical" evidence="9">
    <location>
        <begin position="394"/>
        <end position="419"/>
    </location>
</feature>
<keyword evidence="3" id="KW-0808">Transferase</keyword>
<comment type="subcellular location">
    <subcellularLocation>
        <location evidence="1">Cell membrane</location>
        <topology evidence="1">Multi-pass membrane protein</topology>
    </subcellularLocation>
</comment>
<dbReference type="OrthoDB" id="581198at2"/>
<evidence type="ECO:0000313" key="11">
    <source>
        <dbReference type="Proteomes" id="UP000320216"/>
    </source>
</evidence>
<evidence type="ECO:0000256" key="6">
    <source>
        <dbReference type="ARBA" id="ARBA00023136"/>
    </source>
</evidence>
<dbReference type="EMBL" id="CP042305">
    <property type="protein sequence ID" value="QDZ16495.1"/>
    <property type="molecule type" value="Genomic_DNA"/>
</dbReference>
<evidence type="ECO:0000256" key="3">
    <source>
        <dbReference type="ARBA" id="ARBA00022679"/>
    </source>
</evidence>
<evidence type="ECO:0000256" key="8">
    <source>
        <dbReference type="SAM" id="MobiDB-lite"/>
    </source>
</evidence>
<feature type="region of interest" description="Disordered" evidence="8">
    <location>
        <begin position="429"/>
        <end position="480"/>
    </location>
</feature>
<feature type="region of interest" description="Disordered" evidence="8">
    <location>
        <begin position="1"/>
        <end position="22"/>
    </location>
</feature>
<evidence type="ECO:0000256" key="4">
    <source>
        <dbReference type="ARBA" id="ARBA00022692"/>
    </source>
</evidence>
<dbReference type="KEGG" id="huw:FPZ11_18635"/>
<evidence type="ECO:0000256" key="7">
    <source>
        <dbReference type="ARBA" id="ARBA00024033"/>
    </source>
</evidence>
<feature type="compositionally biased region" description="Basic and acidic residues" evidence="8">
    <location>
        <begin position="460"/>
        <end position="470"/>
    </location>
</feature>
<feature type="compositionally biased region" description="Low complexity" evidence="8">
    <location>
        <begin position="429"/>
        <end position="441"/>
    </location>
</feature>
<keyword evidence="4 9" id="KW-0812">Transmembrane</keyword>
<accession>A0A5B8MA37</accession>
<comment type="similarity">
    <text evidence="7">Belongs to the glycosyltransferase 87 family.</text>
</comment>
<keyword evidence="2" id="KW-1003">Cell membrane</keyword>
<reference evidence="10 11" key="1">
    <citation type="submission" date="2019-07" db="EMBL/GenBank/DDBJ databases">
        <title>Full genome sequence of Humibacter sp. WJ7-1.</title>
        <authorList>
            <person name="Im W.-T."/>
        </authorList>
    </citation>
    <scope>NUCLEOTIDE SEQUENCE [LARGE SCALE GENOMIC DNA]</scope>
    <source>
        <strain evidence="10 11">WJ7-1</strain>
    </source>
</reference>
<evidence type="ECO:0000256" key="9">
    <source>
        <dbReference type="SAM" id="Phobius"/>
    </source>
</evidence>